<evidence type="ECO:0000313" key="3">
    <source>
        <dbReference type="Proteomes" id="UP001162131"/>
    </source>
</evidence>
<evidence type="ECO:0008006" key="4">
    <source>
        <dbReference type="Google" id="ProtNLM"/>
    </source>
</evidence>
<gene>
    <name evidence="2" type="ORF">BSTOLATCC_MIC60971</name>
</gene>
<proteinExistence type="predicted"/>
<accession>A0AAU9K8M4</accession>
<name>A0AAU9K8M4_9CILI</name>
<evidence type="ECO:0000313" key="2">
    <source>
        <dbReference type="EMBL" id="CAG9334352.1"/>
    </source>
</evidence>
<keyword evidence="3" id="KW-1185">Reference proteome</keyword>
<organism evidence="2 3">
    <name type="scientific">Blepharisma stoltei</name>
    <dbReference type="NCBI Taxonomy" id="1481888"/>
    <lineage>
        <taxon>Eukaryota</taxon>
        <taxon>Sar</taxon>
        <taxon>Alveolata</taxon>
        <taxon>Ciliophora</taxon>
        <taxon>Postciliodesmatophora</taxon>
        <taxon>Heterotrichea</taxon>
        <taxon>Heterotrichida</taxon>
        <taxon>Blepharismidae</taxon>
        <taxon>Blepharisma</taxon>
    </lineage>
</organism>
<comment type="caution">
    <text evidence="2">The sequence shown here is derived from an EMBL/GenBank/DDBJ whole genome shotgun (WGS) entry which is preliminary data.</text>
</comment>
<dbReference type="AlphaFoldDB" id="A0AAU9K8M4"/>
<evidence type="ECO:0000256" key="1">
    <source>
        <dbReference type="SAM" id="MobiDB-lite"/>
    </source>
</evidence>
<feature type="region of interest" description="Disordered" evidence="1">
    <location>
        <begin position="47"/>
        <end position="69"/>
    </location>
</feature>
<protein>
    <recommendedName>
        <fullName evidence="4">RNA polymerase alpha subunit</fullName>
    </recommendedName>
</protein>
<dbReference type="EMBL" id="CAJZBQ010000058">
    <property type="protein sequence ID" value="CAG9334352.1"/>
    <property type="molecule type" value="Genomic_DNA"/>
</dbReference>
<sequence length="69" mass="7936">MEFQVVSELRGKGQENHIFHVSFEKPILEAIEIAQNDINDYLTSIVESSIEPDPHKKQKHSEESEEGDQ</sequence>
<reference evidence="2" key="1">
    <citation type="submission" date="2021-09" db="EMBL/GenBank/DDBJ databases">
        <authorList>
            <consortium name="AG Swart"/>
            <person name="Singh M."/>
            <person name="Singh A."/>
            <person name="Seah K."/>
            <person name="Emmerich C."/>
        </authorList>
    </citation>
    <scope>NUCLEOTIDE SEQUENCE</scope>
    <source>
        <strain evidence="2">ATCC30299</strain>
    </source>
</reference>
<dbReference type="Proteomes" id="UP001162131">
    <property type="component" value="Unassembled WGS sequence"/>
</dbReference>